<keyword evidence="2" id="KW-1185">Reference proteome</keyword>
<evidence type="ECO:0008006" key="3">
    <source>
        <dbReference type="Google" id="ProtNLM"/>
    </source>
</evidence>
<evidence type="ECO:0000313" key="1">
    <source>
        <dbReference type="EMBL" id="GJN13883.1"/>
    </source>
</evidence>
<organism evidence="1 2">
    <name type="scientific">Eleusine coracana subsp. coracana</name>
    <dbReference type="NCBI Taxonomy" id="191504"/>
    <lineage>
        <taxon>Eukaryota</taxon>
        <taxon>Viridiplantae</taxon>
        <taxon>Streptophyta</taxon>
        <taxon>Embryophyta</taxon>
        <taxon>Tracheophyta</taxon>
        <taxon>Spermatophyta</taxon>
        <taxon>Magnoliopsida</taxon>
        <taxon>Liliopsida</taxon>
        <taxon>Poales</taxon>
        <taxon>Poaceae</taxon>
        <taxon>PACMAD clade</taxon>
        <taxon>Chloridoideae</taxon>
        <taxon>Cynodonteae</taxon>
        <taxon>Eleusininae</taxon>
        <taxon>Eleusine</taxon>
    </lineage>
</organism>
<evidence type="ECO:0000313" key="2">
    <source>
        <dbReference type="Proteomes" id="UP001054889"/>
    </source>
</evidence>
<sequence length="83" mass="8752">MKWCLLSCQALYGGIVQMQAGCTAAIKNGKLDGASSSFEMSASAAKECENGFSKSSVASLLTEEDDNVFKLAKLGATLLNFLH</sequence>
<dbReference type="InterPro" id="IPR035513">
    <property type="entry name" value="Invertase/methylesterase_inhib"/>
</dbReference>
<protein>
    <recommendedName>
        <fullName evidence="3">Pectinesterase inhibitor domain-containing protein</fullName>
    </recommendedName>
</protein>
<proteinExistence type="predicted"/>
<dbReference type="AlphaFoldDB" id="A0AAV5DU88"/>
<dbReference type="SUPFAM" id="SSF101148">
    <property type="entry name" value="Plant invertase/pectin methylesterase inhibitor"/>
    <property type="match status" value="1"/>
</dbReference>
<gene>
    <name evidence="1" type="primary">gb00637</name>
    <name evidence="1" type="ORF">PR202_gb00637</name>
</gene>
<name>A0AAV5DU88_ELECO</name>
<dbReference type="Proteomes" id="UP001054889">
    <property type="component" value="Unassembled WGS sequence"/>
</dbReference>
<dbReference type="EMBL" id="BQKI01000071">
    <property type="protein sequence ID" value="GJN13883.1"/>
    <property type="molecule type" value="Genomic_DNA"/>
</dbReference>
<dbReference type="Gene3D" id="1.20.140.40">
    <property type="entry name" value="Invertase/pectin methylesterase inhibitor family protein"/>
    <property type="match status" value="1"/>
</dbReference>
<reference evidence="1" key="1">
    <citation type="journal article" date="2018" name="DNA Res.">
        <title>Multiple hybrid de novo genome assembly of finger millet, an orphan allotetraploid crop.</title>
        <authorList>
            <person name="Hatakeyama M."/>
            <person name="Aluri S."/>
            <person name="Balachadran M.T."/>
            <person name="Sivarajan S.R."/>
            <person name="Patrignani A."/>
            <person name="Gruter S."/>
            <person name="Poveda L."/>
            <person name="Shimizu-Inatsugi R."/>
            <person name="Baeten J."/>
            <person name="Francoijs K.J."/>
            <person name="Nataraja K.N."/>
            <person name="Reddy Y.A.N."/>
            <person name="Phadnis S."/>
            <person name="Ravikumar R.L."/>
            <person name="Schlapbach R."/>
            <person name="Sreeman S.M."/>
            <person name="Shimizu K.K."/>
        </authorList>
    </citation>
    <scope>NUCLEOTIDE SEQUENCE</scope>
</reference>
<reference evidence="1" key="2">
    <citation type="submission" date="2021-12" db="EMBL/GenBank/DDBJ databases">
        <title>Resequencing data analysis of finger millet.</title>
        <authorList>
            <person name="Hatakeyama M."/>
            <person name="Aluri S."/>
            <person name="Balachadran M.T."/>
            <person name="Sivarajan S.R."/>
            <person name="Poveda L."/>
            <person name="Shimizu-Inatsugi R."/>
            <person name="Schlapbach R."/>
            <person name="Sreeman S.M."/>
            <person name="Shimizu K.K."/>
        </authorList>
    </citation>
    <scope>NUCLEOTIDE SEQUENCE</scope>
</reference>
<comment type="caution">
    <text evidence="1">The sequence shown here is derived from an EMBL/GenBank/DDBJ whole genome shotgun (WGS) entry which is preliminary data.</text>
</comment>
<accession>A0AAV5DU88</accession>